<evidence type="ECO:0000256" key="6">
    <source>
        <dbReference type="ARBA" id="ARBA00023136"/>
    </source>
</evidence>
<feature type="transmembrane region" description="Helical" evidence="7">
    <location>
        <begin position="97"/>
        <end position="115"/>
    </location>
</feature>
<evidence type="ECO:0000256" key="3">
    <source>
        <dbReference type="ARBA" id="ARBA00022692"/>
    </source>
</evidence>
<accession>A0ABN8QGV8</accession>
<dbReference type="Proteomes" id="UP001159405">
    <property type="component" value="Unassembled WGS sequence"/>
</dbReference>
<evidence type="ECO:0000313" key="8">
    <source>
        <dbReference type="EMBL" id="CAH3163799.1"/>
    </source>
</evidence>
<feature type="transmembrane region" description="Helical" evidence="7">
    <location>
        <begin position="122"/>
        <end position="142"/>
    </location>
</feature>
<proteinExistence type="inferred from homology"/>
<sequence>MPPLTADSNKEGFWGEATATIDWCEENYAVSSFLAEFWNTISNWLFLLPTLFGAWLSWKTKLERRYTLTFISLFVVGIGSLCFHATLLYEMQLLDELPMIYCTCIMIFCICQCSYHPRQHNTTLLLVLIFCCSMITLVYLTITNPLVFQWAYGILVAALVVVALISCRKHRGSWKLLTISLVSYATGFIFWNIDNNFCSSVRLQRNQFPVPMRPFLQLHAVWHTLAAIGSYYHILFSIDLRLRCLGRSPALKLYRDWLPFVYSKDALSNGVLPTVAQKAAIFLLLFGLILKLLK</sequence>
<feature type="transmembrane region" description="Helical" evidence="7">
    <location>
        <begin position="70"/>
        <end position="91"/>
    </location>
</feature>
<keyword evidence="6 7" id="KW-0472">Membrane</keyword>
<dbReference type="PANTHER" id="PTHR46187:SF3">
    <property type="entry name" value="ALKALINE CERAMIDASE 3"/>
    <property type="match status" value="1"/>
</dbReference>
<keyword evidence="4 7" id="KW-0378">Hydrolase</keyword>
<name>A0ABN8QGV8_9CNID</name>
<feature type="transmembrane region" description="Helical" evidence="7">
    <location>
        <begin position="41"/>
        <end position="58"/>
    </location>
</feature>
<evidence type="ECO:0000256" key="7">
    <source>
        <dbReference type="RuleBase" id="RU364079"/>
    </source>
</evidence>
<keyword evidence="9" id="KW-1185">Reference proteome</keyword>
<feature type="transmembrane region" description="Helical" evidence="7">
    <location>
        <begin position="174"/>
        <end position="193"/>
    </location>
</feature>
<keyword evidence="3 7" id="KW-0812">Transmembrane</keyword>
<gene>
    <name evidence="8" type="ORF">PLOB_00006096</name>
</gene>
<dbReference type="EC" id="3.5.1.-" evidence="7"/>
<organism evidence="8 9">
    <name type="scientific">Porites lobata</name>
    <dbReference type="NCBI Taxonomy" id="104759"/>
    <lineage>
        <taxon>Eukaryota</taxon>
        <taxon>Metazoa</taxon>
        <taxon>Cnidaria</taxon>
        <taxon>Anthozoa</taxon>
        <taxon>Hexacorallia</taxon>
        <taxon>Scleractinia</taxon>
        <taxon>Fungiina</taxon>
        <taxon>Poritidae</taxon>
        <taxon>Porites</taxon>
    </lineage>
</organism>
<evidence type="ECO:0000256" key="5">
    <source>
        <dbReference type="ARBA" id="ARBA00022989"/>
    </source>
</evidence>
<reference evidence="8 9" key="1">
    <citation type="submission" date="2022-05" db="EMBL/GenBank/DDBJ databases">
        <authorList>
            <consortium name="Genoscope - CEA"/>
            <person name="William W."/>
        </authorList>
    </citation>
    <scope>NUCLEOTIDE SEQUENCE [LARGE SCALE GENOMIC DNA]</scope>
</reference>
<keyword evidence="5 7" id="KW-1133">Transmembrane helix</keyword>
<dbReference type="InterPro" id="IPR008901">
    <property type="entry name" value="ACER"/>
</dbReference>
<comment type="subcellular location">
    <subcellularLocation>
        <location evidence="1">Membrane</location>
        <topology evidence="1">Multi-pass membrane protein</topology>
    </subcellularLocation>
</comment>
<evidence type="ECO:0000256" key="2">
    <source>
        <dbReference type="ARBA" id="ARBA00009780"/>
    </source>
</evidence>
<evidence type="ECO:0000313" key="9">
    <source>
        <dbReference type="Proteomes" id="UP001159405"/>
    </source>
</evidence>
<evidence type="ECO:0000256" key="1">
    <source>
        <dbReference type="ARBA" id="ARBA00004141"/>
    </source>
</evidence>
<dbReference type="Pfam" id="PF05875">
    <property type="entry name" value="Ceramidase"/>
    <property type="match status" value="1"/>
</dbReference>
<protein>
    <recommendedName>
        <fullName evidence="7">Alkaline ceramidase</fullName>
        <ecNumber evidence="7">3.5.1.-</ecNumber>
    </recommendedName>
</protein>
<feature type="transmembrane region" description="Helical" evidence="7">
    <location>
        <begin position="148"/>
        <end position="167"/>
    </location>
</feature>
<comment type="similarity">
    <text evidence="2 7">Belongs to the alkaline ceramidase family.</text>
</comment>
<dbReference type="PANTHER" id="PTHR46187">
    <property type="entry name" value="ALKALINE CERAMIDASE 3"/>
    <property type="match status" value="1"/>
</dbReference>
<comment type="caution">
    <text evidence="8">The sequence shown here is derived from an EMBL/GenBank/DDBJ whole genome shotgun (WGS) entry which is preliminary data.</text>
</comment>
<keyword evidence="7" id="KW-0443">Lipid metabolism</keyword>
<evidence type="ECO:0000256" key="4">
    <source>
        <dbReference type="ARBA" id="ARBA00022801"/>
    </source>
</evidence>
<comment type="function">
    <text evidence="7">Hydrolyzes the sphingolipid ceramide into sphingosine and free fatty acid.</text>
</comment>
<dbReference type="EMBL" id="CALNXK010000127">
    <property type="protein sequence ID" value="CAH3163799.1"/>
    <property type="molecule type" value="Genomic_DNA"/>
</dbReference>
<feature type="transmembrane region" description="Helical" evidence="7">
    <location>
        <begin position="275"/>
        <end position="293"/>
    </location>
</feature>